<comment type="caution">
    <text evidence="1">The sequence shown here is derived from an EMBL/GenBank/DDBJ whole genome shotgun (WGS) entry which is preliminary data.</text>
</comment>
<proteinExistence type="predicted"/>
<accession>A0A177NUY0</accession>
<dbReference type="OrthoDB" id="5566150at2"/>
<dbReference type="EMBL" id="LUUI01000005">
    <property type="protein sequence ID" value="OAI21755.1"/>
    <property type="molecule type" value="Genomic_DNA"/>
</dbReference>
<name>A0A177NUY0_9GAMM</name>
<reference evidence="1 2" key="1">
    <citation type="submission" date="2016-03" db="EMBL/GenBank/DDBJ databases">
        <authorList>
            <person name="Ploux O."/>
        </authorList>
    </citation>
    <scope>NUCLEOTIDE SEQUENCE [LARGE SCALE GENOMIC DNA]</scope>
    <source>
        <strain evidence="1 2">R-45370</strain>
    </source>
</reference>
<protein>
    <submittedName>
        <fullName evidence="1">Uncharacterized protein</fullName>
    </submittedName>
</protein>
<gene>
    <name evidence="1" type="ORF">A1359_19040</name>
</gene>
<evidence type="ECO:0000313" key="1">
    <source>
        <dbReference type="EMBL" id="OAI21755.1"/>
    </source>
</evidence>
<dbReference type="AlphaFoldDB" id="A0A177NUY0"/>
<dbReference type="Proteomes" id="UP000078476">
    <property type="component" value="Unassembled WGS sequence"/>
</dbReference>
<sequence length="150" mass="16856">MNTQQQPDSEPCLVWDTCEIAQQQAQLLIEMGEAADTDQAFALACEDSDLFSAAWEALTADLTEIISTLNPAGYWQADVYGFGWRSLSGVKDFKADDGGQFMRCLLPNTECTFKLFVAEDNTIRLQNFHHDAPTGNEWYTVKAAEYWPND</sequence>
<organism evidence="1 2">
    <name type="scientific">Methylomonas lenta</name>
    <dbReference type="NCBI Taxonomy" id="980561"/>
    <lineage>
        <taxon>Bacteria</taxon>
        <taxon>Pseudomonadati</taxon>
        <taxon>Pseudomonadota</taxon>
        <taxon>Gammaproteobacteria</taxon>
        <taxon>Methylococcales</taxon>
        <taxon>Methylococcaceae</taxon>
        <taxon>Methylomonas</taxon>
    </lineage>
</organism>
<evidence type="ECO:0000313" key="2">
    <source>
        <dbReference type="Proteomes" id="UP000078476"/>
    </source>
</evidence>
<keyword evidence="2" id="KW-1185">Reference proteome</keyword>
<dbReference type="RefSeq" id="WP_066976270.1">
    <property type="nucleotide sequence ID" value="NZ_LUUI01000005.1"/>
</dbReference>